<keyword evidence="3" id="KW-0040">ANK repeat</keyword>
<feature type="repeat" description="ANK" evidence="3">
    <location>
        <begin position="36"/>
        <end position="68"/>
    </location>
</feature>
<dbReference type="Proteomes" id="UP000002630">
    <property type="component" value="Linkage Group LG02"/>
</dbReference>
<name>D7G725_ECTSI</name>
<evidence type="ECO:0000313" key="5">
    <source>
        <dbReference type="Proteomes" id="UP000002630"/>
    </source>
</evidence>
<sequence length="95" mass="10262">MWSLRLSECAALGDLAGAVEALAHGGDPRWTNPDDQHRTALHFAAATGELGCCDFLIQNGADVFSLDERQCSPLDIPCLGNQVPAVEYFLDKMGR</sequence>
<accession>D7G725</accession>
<dbReference type="AlphaFoldDB" id="D7G725"/>
<dbReference type="PANTHER" id="PTHR23180">
    <property type="entry name" value="CENTAURIN/ARF"/>
    <property type="match status" value="1"/>
</dbReference>
<dbReference type="PROSITE" id="PS50297">
    <property type="entry name" value="ANK_REP_REGION"/>
    <property type="match status" value="1"/>
</dbReference>
<keyword evidence="2" id="KW-0862">Zinc</keyword>
<keyword evidence="1" id="KW-0479">Metal-binding</keyword>
<dbReference type="EMBL" id="FN649727">
    <property type="protein sequence ID" value="CBJ25718.1"/>
    <property type="molecule type" value="Genomic_DNA"/>
</dbReference>
<dbReference type="GO" id="GO:0046872">
    <property type="term" value="F:metal ion binding"/>
    <property type="evidence" value="ECO:0007669"/>
    <property type="project" value="UniProtKB-KW"/>
</dbReference>
<gene>
    <name evidence="4" type="ORF">Esi_0008_0169</name>
</gene>
<evidence type="ECO:0000256" key="1">
    <source>
        <dbReference type="ARBA" id="ARBA00022723"/>
    </source>
</evidence>
<reference evidence="4 5" key="1">
    <citation type="journal article" date="2010" name="Nature">
        <title>The Ectocarpus genome and the independent evolution of multicellularity in brown algae.</title>
        <authorList>
            <person name="Cock J.M."/>
            <person name="Sterck L."/>
            <person name="Rouze P."/>
            <person name="Scornet D."/>
            <person name="Allen A.E."/>
            <person name="Amoutzias G."/>
            <person name="Anthouard V."/>
            <person name="Artiguenave F."/>
            <person name="Aury J.M."/>
            <person name="Badger J.H."/>
            <person name="Beszteri B."/>
            <person name="Billiau K."/>
            <person name="Bonnet E."/>
            <person name="Bothwell J.H."/>
            <person name="Bowler C."/>
            <person name="Boyen C."/>
            <person name="Brownlee C."/>
            <person name="Carrano C.J."/>
            <person name="Charrier B."/>
            <person name="Cho G.Y."/>
            <person name="Coelho S.M."/>
            <person name="Collen J."/>
            <person name="Corre E."/>
            <person name="Da Silva C."/>
            <person name="Delage L."/>
            <person name="Delaroque N."/>
            <person name="Dittami S.M."/>
            <person name="Doulbeau S."/>
            <person name="Elias M."/>
            <person name="Farnham G."/>
            <person name="Gachon C.M."/>
            <person name="Gschloessl B."/>
            <person name="Heesch S."/>
            <person name="Jabbari K."/>
            <person name="Jubin C."/>
            <person name="Kawai H."/>
            <person name="Kimura K."/>
            <person name="Kloareg B."/>
            <person name="Kupper F.C."/>
            <person name="Lang D."/>
            <person name="Le Bail A."/>
            <person name="Leblanc C."/>
            <person name="Lerouge P."/>
            <person name="Lohr M."/>
            <person name="Lopez P.J."/>
            <person name="Martens C."/>
            <person name="Maumus F."/>
            <person name="Michel G."/>
            <person name="Miranda-Saavedra D."/>
            <person name="Morales J."/>
            <person name="Moreau H."/>
            <person name="Motomura T."/>
            <person name="Nagasato C."/>
            <person name="Napoli C.A."/>
            <person name="Nelson D.R."/>
            <person name="Nyvall-Collen P."/>
            <person name="Peters A.F."/>
            <person name="Pommier C."/>
            <person name="Potin P."/>
            <person name="Poulain J."/>
            <person name="Quesneville H."/>
            <person name="Read B."/>
            <person name="Rensing S.A."/>
            <person name="Ritter A."/>
            <person name="Rousvoal S."/>
            <person name="Samanta M."/>
            <person name="Samson G."/>
            <person name="Schroeder D.C."/>
            <person name="Segurens B."/>
            <person name="Strittmatter M."/>
            <person name="Tonon T."/>
            <person name="Tregear J.W."/>
            <person name="Valentin K."/>
            <person name="von Dassow P."/>
            <person name="Yamagishi T."/>
            <person name="Van de Peer Y."/>
            <person name="Wincker P."/>
        </authorList>
    </citation>
    <scope>NUCLEOTIDE SEQUENCE [LARGE SCALE GENOMIC DNA]</scope>
    <source>
        <strain evidence="5">Ec32 / CCAP1310/4</strain>
    </source>
</reference>
<dbReference type="SMART" id="SM00248">
    <property type="entry name" value="ANK"/>
    <property type="match status" value="1"/>
</dbReference>
<dbReference type="OrthoDB" id="20872at2759"/>
<dbReference type="InterPro" id="IPR036770">
    <property type="entry name" value="Ankyrin_rpt-contain_sf"/>
</dbReference>
<dbReference type="InterPro" id="IPR002110">
    <property type="entry name" value="Ankyrin_rpt"/>
</dbReference>
<dbReference type="InterPro" id="IPR045258">
    <property type="entry name" value="ACAP1/2/3-like"/>
</dbReference>
<dbReference type="Pfam" id="PF12796">
    <property type="entry name" value="Ank_2"/>
    <property type="match status" value="1"/>
</dbReference>
<protein>
    <submittedName>
        <fullName evidence="4">Uncharacterized protein</fullName>
    </submittedName>
</protein>
<evidence type="ECO:0000256" key="3">
    <source>
        <dbReference type="PROSITE-ProRule" id="PRU00023"/>
    </source>
</evidence>
<dbReference type="PANTHER" id="PTHR23180:SF160">
    <property type="entry name" value="ADP-RIBOSYLATION FACTOR GTPASE-ACTIVATING PROTEIN EFFECTOR PROTEIN 1"/>
    <property type="match status" value="1"/>
</dbReference>
<proteinExistence type="predicted"/>
<evidence type="ECO:0000256" key="2">
    <source>
        <dbReference type="ARBA" id="ARBA00022833"/>
    </source>
</evidence>
<dbReference type="EMBL" id="FN649035">
    <property type="protein sequence ID" value="CBJ25718.1"/>
    <property type="molecule type" value="Genomic_DNA"/>
</dbReference>
<dbReference type="Gene3D" id="1.25.40.20">
    <property type="entry name" value="Ankyrin repeat-containing domain"/>
    <property type="match status" value="1"/>
</dbReference>
<evidence type="ECO:0000313" key="4">
    <source>
        <dbReference type="EMBL" id="CBJ25718.1"/>
    </source>
</evidence>
<organism evidence="4 5">
    <name type="scientific">Ectocarpus siliculosus</name>
    <name type="common">Brown alga</name>
    <name type="synonym">Conferva siliculosa</name>
    <dbReference type="NCBI Taxonomy" id="2880"/>
    <lineage>
        <taxon>Eukaryota</taxon>
        <taxon>Sar</taxon>
        <taxon>Stramenopiles</taxon>
        <taxon>Ochrophyta</taxon>
        <taxon>PX clade</taxon>
        <taxon>Phaeophyceae</taxon>
        <taxon>Ectocarpales</taxon>
        <taxon>Ectocarpaceae</taxon>
        <taxon>Ectocarpus</taxon>
    </lineage>
</organism>
<dbReference type="SUPFAM" id="SSF48403">
    <property type="entry name" value="Ankyrin repeat"/>
    <property type="match status" value="1"/>
</dbReference>
<dbReference type="InParanoid" id="D7G725"/>
<dbReference type="PROSITE" id="PS50088">
    <property type="entry name" value="ANK_REPEAT"/>
    <property type="match status" value="1"/>
</dbReference>
<dbReference type="GO" id="GO:0005096">
    <property type="term" value="F:GTPase activator activity"/>
    <property type="evidence" value="ECO:0007669"/>
    <property type="project" value="InterPro"/>
</dbReference>
<keyword evidence="5" id="KW-1185">Reference proteome</keyword>
<dbReference type="STRING" id="2880.D7G725"/>